<protein>
    <submittedName>
        <fullName evidence="1">Uncharacterized protein</fullName>
    </submittedName>
</protein>
<keyword evidence="2" id="KW-1185">Reference proteome</keyword>
<dbReference type="AlphaFoldDB" id="A0A9X2ZG54"/>
<dbReference type="RefSeq" id="WP_264206094.1">
    <property type="nucleotide sequence ID" value="NZ_JAOZEW010000009.1"/>
</dbReference>
<proteinExistence type="predicted"/>
<name>A0A9X2ZG54_9FLAO</name>
<dbReference type="Proteomes" id="UP001151079">
    <property type="component" value="Unassembled WGS sequence"/>
</dbReference>
<evidence type="ECO:0000313" key="1">
    <source>
        <dbReference type="EMBL" id="MCV9927962.1"/>
    </source>
</evidence>
<organism evidence="1 2">
    <name type="scientific">Flavobacterium shii</name>
    <dbReference type="NCBI Taxonomy" id="2987687"/>
    <lineage>
        <taxon>Bacteria</taxon>
        <taxon>Pseudomonadati</taxon>
        <taxon>Bacteroidota</taxon>
        <taxon>Flavobacteriia</taxon>
        <taxon>Flavobacteriales</taxon>
        <taxon>Flavobacteriaceae</taxon>
        <taxon>Flavobacterium</taxon>
    </lineage>
</organism>
<evidence type="ECO:0000313" key="2">
    <source>
        <dbReference type="Proteomes" id="UP001151079"/>
    </source>
</evidence>
<reference evidence="1" key="1">
    <citation type="submission" date="2022-10" db="EMBL/GenBank/DDBJ databases">
        <title>Two novel species of Flavobacterium.</title>
        <authorList>
            <person name="Liu Q."/>
            <person name="Xin Y.-H."/>
        </authorList>
    </citation>
    <scope>NUCLEOTIDE SEQUENCE</scope>
    <source>
        <strain evidence="1">LS1R49</strain>
    </source>
</reference>
<accession>A0A9X2ZG54</accession>
<sequence length="71" mass="8137">MKDLTNEFISSLDVNYEIETELKLFREIENLGELSYDSTMILLDHLFDIDGLIPLGLAIDYNVVANVDRES</sequence>
<dbReference type="EMBL" id="JAOZEW010000009">
    <property type="protein sequence ID" value="MCV9927962.1"/>
    <property type="molecule type" value="Genomic_DNA"/>
</dbReference>
<comment type="caution">
    <text evidence="1">The sequence shown here is derived from an EMBL/GenBank/DDBJ whole genome shotgun (WGS) entry which is preliminary data.</text>
</comment>
<gene>
    <name evidence="1" type="ORF">OIU83_09875</name>
</gene>